<evidence type="ECO:0000313" key="2">
    <source>
        <dbReference type="Proteomes" id="UP000248961"/>
    </source>
</evidence>
<dbReference type="EMBL" id="KZ824271">
    <property type="protein sequence ID" value="RAL15456.1"/>
    <property type="molecule type" value="Genomic_DNA"/>
</dbReference>
<keyword evidence="2" id="KW-1185">Reference proteome</keyword>
<dbReference type="AlphaFoldDB" id="A0A395I6K0"/>
<evidence type="ECO:0000313" key="1">
    <source>
        <dbReference type="EMBL" id="RAL15456.1"/>
    </source>
</evidence>
<proteinExistence type="predicted"/>
<dbReference type="VEuPathDB" id="FungiDB:BO97DRAFT_212592"/>
<dbReference type="RefSeq" id="XP_025554610.1">
    <property type="nucleotide sequence ID" value="XM_025690585.1"/>
</dbReference>
<reference evidence="1 2" key="1">
    <citation type="submission" date="2018-02" db="EMBL/GenBank/DDBJ databases">
        <title>The genomes of Aspergillus section Nigri reveals drivers in fungal speciation.</title>
        <authorList>
            <consortium name="DOE Joint Genome Institute"/>
            <person name="Vesth T.C."/>
            <person name="Nybo J."/>
            <person name="Theobald S."/>
            <person name="Brandl J."/>
            <person name="Frisvad J.C."/>
            <person name="Nielsen K.F."/>
            <person name="Lyhne E.K."/>
            <person name="Kogle M.E."/>
            <person name="Kuo A."/>
            <person name="Riley R."/>
            <person name="Clum A."/>
            <person name="Nolan M."/>
            <person name="Lipzen A."/>
            <person name="Salamov A."/>
            <person name="Henrissat B."/>
            <person name="Wiebenga A."/>
            <person name="De vries R.P."/>
            <person name="Grigoriev I.V."/>
            <person name="Mortensen U.H."/>
            <person name="Andersen M.R."/>
            <person name="Baker S.E."/>
        </authorList>
    </citation>
    <scope>NUCLEOTIDE SEQUENCE [LARGE SCALE GENOMIC DNA]</scope>
    <source>
        <strain evidence="1 2">CBS 101889</strain>
    </source>
</reference>
<dbReference type="Proteomes" id="UP000248961">
    <property type="component" value="Unassembled WGS sequence"/>
</dbReference>
<sequence length="151" mass="17156">MLTAAVEPSHRHDPYVECELIFLSQRRAKPDGTQTESEKSQRRYDDIVHFCSAGRARSSSSPCPYRFYDVMLRASCCLLLLRPPGAGIPLPFVPSLALLFPFRTIRDRILVGEGENPNRREQPTMKRGDVSDRTEIKISLEVSTEYLPPSF</sequence>
<name>A0A395I6K0_ASPHC</name>
<accession>A0A395I6K0</accession>
<dbReference type="GeneID" id="37194874"/>
<organism evidence="1 2">
    <name type="scientific">Aspergillus homomorphus (strain CBS 101889)</name>
    <dbReference type="NCBI Taxonomy" id="1450537"/>
    <lineage>
        <taxon>Eukaryota</taxon>
        <taxon>Fungi</taxon>
        <taxon>Dikarya</taxon>
        <taxon>Ascomycota</taxon>
        <taxon>Pezizomycotina</taxon>
        <taxon>Eurotiomycetes</taxon>
        <taxon>Eurotiomycetidae</taxon>
        <taxon>Eurotiales</taxon>
        <taxon>Aspergillaceae</taxon>
        <taxon>Aspergillus</taxon>
        <taxon>Aspergillus subgen. Circumdati</taxon>
    </lineage>
</organism>
<gene>
    <name evidence="1" type="ORF">BO97DRAFT_212592</name>
</gene>
<protein>
    <submittedName>
        <fullName evidence="1">Uncharacterized protein</fullName>
    </submittedName>
</protein>